<dbReference type="SUPFAM" id="SSF53448">
    <property type="entry name" value="Nucleotide-diphospho-sugar transferases"/>
    <property type="match status" value="1"/>
</dbReference>
<dbReference type="PANTHER" id="PTHR32385:SF15">
    <property type="entry name" value="INOSITOL PHOSPHOCERAMIDE MANNOSYLTRANSFERASE 1"/>
    <property type="match status" value="1"/>
</dbReference>
<dbReference type="Gene3D" id="3.90.550.20">
    <property type="match status" value="1"/>
</dbReference>
<dbReference type="Pfam" id="PF04488">
    <property type="entry name" value="Gly_transf_sug"/>
    <property type="match status" value="1"/>
</dbReference>
<keyword evidence="5" id="KW-1185">Reference proteome</keyword>
<keyword evidence="3" id="KW-0472">Membrane</keyword>
<evidence type="ECO:0000256" key="2">
    <source>
        <dbReference type="ARBA" id="ARBA00022679"/>
    </source>
</evidence>
<comment type="similarity">
    <text evidence="1">Belongs to the glycosyltransferase 32 family.</text>
</comment>
<comment type="caution">
    <text evidence="4">The sequence shown here is derived from an EMBL/GenBank/DDBJ whole genome shotgun (WGS) entry which is preliminary data.</text>
</comment>
<dbReference type="GO" id="GO:0051999">
    <property type="term" value="P:mannosyl-inositol phosphorylceramide biosynthetic process"/>
    <property type="evidence" value="ECO:0007669"/>
    <property type="project" value="TreeGrafter"/>
</dbReference>
<evidence type="ECO:0000313" key="5">
    <source>
        <dbReference type="Proteomes" id="UP000639643"/>
    </source>
</evidence>
<dbReference type="Proteomes" id="UP000639643">
    <property type="component" value="Unassembled WGS sequence"/>
</dbReference>
<protein>
    <submittedName>
        <fullName evidence="4">Mipc synthase</fullName>
    </submittedName>
</protein>
<dbReference type="GO" id="GO:0016020">
    <property type="term" value="C:membrane"/>
    <property type="evidence" value="ECO:0007669"/>
    <property type="project" value="GOC"/>
</dbReference>
<dbReference type="OrthoDB" id="409543at2759"/>
<gene>
    <name evidence="4" type="ORF">CMUS01_09372</name>
</gene>
<feature type="transmembrane region" description="Helical" evidence="3">
    <location>
        <begin position="288"/>
        <end position="308"/>
    </location>
</feature>
<keyword evidence="3" id="KW-0812">Transmembrane</keyword>
<keyword evidence="3" id="KW-1133">Transmembrane helix</keyword>
<accession>A0A8H6K888</accession>
<feature type="transmembrane region" description="Helical" evidence="3">
    <location>
        <begin position="12"/>
        <end position="31"/>
    </location>
</feature>
<evidence type="ECO:0000256" key="3">
    <source>
        <dbReference type="SAM" id="Phobius"/>
    </source>
</evidence>
<proteinExistence type="inferred from homology"/>
<dbReference type="EMBL" id="WIGM01000395">
    <property type="protein sequence ID" value="KAF6826585.1"/>
    <property type="molecule type" value="Genomic_DNA"/>
</dbReference>
<dbReference type="InterPro" id="IPR007577">
    <property type="entry name" value="GlycoTrfase_DXD_sugar-bd_CS"/>
</dbReference>
<evidence type="ECO:0000313" key="4">
    <source>
        <dbReference type="EMBL" id="KAF6826585.1"/>
    </source>
</evidence>
<organism evidence="4 5">
    <name type="scientific">Colletotrichum musicola</name>
    <dbReference type="NCBI Taxonomy" id="2175873"/>
    <lineage>
        <taxon>Eukaryota</taxon>
        <taxon>Fungi</taxon>
        <taxon>Dikarya</taxon>
        <taxon>Ascomycota</taxon>
        <taxon>Pezizomycotina</taxon>
        <taxon>Sordariomycetes</taxon>
        <taxon>Hypocreomycetidae</taxon>
        <taxon>Glomerellales</taxon>
        <taxon>Glomerellaceae</taxon>
        <taxon>Colletotrichum</taxon>
        <taxon>Colletotrichum orchidearum species complex</taxon>
    </lineage>
</organism>
<keyword evidence="2" id="KW-0808">Transferase</keyword>
<dbReference type="GO" id="GO:0000030">
    <property type="term" value="F:mannosyltransferase activity"/>
    <property type="evidence" value="ECO:0007669"/>
    <property type="project" value="TreeGrafter"/>
</dbReference>
<evidence type="ECO:0000256" key="1">
    <source>
        <dbReference type="ARBA" id="ARBA00009003"/>
    </source>
</evidence>
<dbReference type="PANTHER" id="PTHR32385">
    <property type="entry name" value="MANNOSYL PHOSPHORYLINOSITOL CERAMIDE SYNTHASE"/>
    <property type="match status" value="1"/>
</dbReference>
<dbReference type="InterPro" id="IPR029044">
    <property type="entry name" value="Nucleotide-diphossugar_trans"/>
</dbReference>
<dbReference type="AlphaFoldDB" id="A0A8H6K888"/>
<dbReference type="InterPro" id="IPR051706">
    <property type="entry name" value="Glycosyltransferase_domain"/>
</dbReference>
<sequence length="332" mass="37258">MVALARGNYLKLLAFTGFIICVVVVLHQVSYTNTRDITLTNQPIEILDRCPPSNLKDINNLSTNTTIPNIIHQIWKTADVTTYPAQPSHESWKAMFEPMNYTVQLWTDDDVLALIKNNYTWLLSTYEGYPHNIQRADLARLIVIHSEGGIYADLDVHPRSVEELMCLQQIGLQGIFGATGGNAGMSNHFFMAEKGSDFLQWALEEAKRRGGAASKRILLPYLRVFWSTGPLMLTSVFRQYVWMYGELKPQVALLDETYARKVFGHAAGRSWHGSDGRLLNYVSDHVQVTSLLIVFASLGGILALVCLVRRRRGESGGVGASFCCRSKPRYDV</sequence>
<reference evidence="4" key="1">
    <citation type="journal article" date="2020" name="Phytopathology">
        <title>Genome Sequence Resources of Colletotrichum truncatum, C. plurivorum, C. musicola, and C. sojae: Four Species Pathogenic to Soybean (Glycine max).</title>
        <authorList>
            <person name="Rogerio F."/>
            <person name="Boufleur T.R."/>
            <person name="Ciampi-Guillardi M."/>
            <person name="Sukno S.A."/>
            <person name="Thon M.R."/>
            <person name="Massola Junior N.S."/>
            <person name="Baroncelli R."/>
        </authorList>
    </citation>
    <scope>NUCLEOTIDE SEQUENCE</scope>
    <source>
        <strain evidence="4">LFN0074</strain>
    </source>
</reference>
<name>A0A8H6K888_9PEZI</name>